<dbReference type="RefSeq" id="WP_189934197.1">
    <property type="nucleotide sequence ID" value="NZ_BNCD01000012.1"/>
</dbReference>
<evidence type="ECO:0000256" key="3">
    <source>
        <dbReference type="ARBA" id="ARBA00022741"/>
    </source>
</evidence>
<comment type="caution">
    <text evidence="12">The sequence shown here is derived from an EMBL/GenBank/DDBJ whole genome shotgun (WGS) entry which is preliminary data.</text>
</comment>
<evidence type="ECO:0000256" key="1">
    <source>
        <dbReference type="ARBA" id="ARBA00004651"/>
    </source>
</evidence>
<dbReference type="Gene3D" id="1.20.1110.10">
    <property type="entry name" value="Calcium-transporting ATPase, transmembrane domain"/>
    <property type="match status" value="1"/>
</dbReference>
<name>A0A919GDY0_9ACTN</name>
<feature type="transmembrane region" description="Helical" evidence="10">
    <location>
        <begin position="877"/>
        <end position="897"/>
    </location>
</feature>
<evidence type="ECO:0000256" key="5">
    <source>
        <dbReference type="ARBA" id="ARBA00022967"/>
    </source>
</evidence>
<dbReference type="Gene3D" id="3.40.1110.10">
    <property type="entry name" value="Calcium-transporting ATPase, cytoplasmic domain N"/>
    <property type="match status" value="1"/>
</dbReference>
<dbReference type="Pfam" id="PF00690">
    <property type="entry name" value="Cation_ATPase_N"/>
    <property type="match status" value="1"/>
</dbReference>
<accession>A0A919GDY0</accession>
<feature type="transmembrane region" description="Helical" evidence="10">
    <location>
        <begin position="1296"/>
        <end position="1313"/>
    </location>
</feature>
<feature type="region of interest" description="Disordered" evidence="9">
    <location>
        <begin position="242"/>
        <end position="261"/>
    </location>
</feature>
<dbReference type="PROSITE" id="PS00154">
    <property type="entry name" value="ATPASE_E1_E2"/>
    <property type="match status" value="1"/>
</dbReference>
<dbReference type="PROSITE" id="PS51257">
    <property type="entry name" value="PROKAR_LIPOPROTEIN"/>
    <property type="match status" value="1"/>
</dbReference>
<dbReference type="Proteomes" id="UP000603708">
    <property type="component" value="Unassembled WGS sequence"/>
</dbReference>
<dbReference type="InterPro" id="IPR023298">
    <property type="entry name" value="ATPase_P-typ_TM_dom_sf"/>
</dbReference>
<dbReference type="InterPro" id="IPR023299">
    <property type="entry name" value="ATPase_P-typ_cyto_dom_N"/>
</dbReference>
<keyword evidence="4" id="KW-0067">ATP-binding</keyword>
<dbReference type="GO" id="GO:0016887">
    <property type="term" value="F:ATP hydrolysis activity"/>
    <property type="evidence" value="ECO:0007669"/>
    <property type="project" value="InterPro"/>
</dbReference>
<dbReference type="Pfam" id="PF00122">
    <property type="entry name" value="E1-E2_ATPase"/>
    <property type="match status" value="1"/>
</dbReference>
<proteinExistence type="predicted"/>
<comment type="catalytic activity">
    <reaction evidence="8">
        <text>ATP + H2O = ADP + phosphate + H(+)</text>
        <dbReference type="Rhea" id="RHEA:13065"/>
        <dbReference type="ChEBI" id="CHEBI:15377"/>
        <dbReference type="ChEBI" id="CHEBI:15378"/>
        <dbReference type="ChEBI" id="CHEBI:30616"/>
        <dbReference type="ChEBI" id="CHEBI:43474"/>
        <dbReference type="ChEBI" id="CHEBI:456216"/>
    </reaction>
</comment>
<feature type="transmembrane region" description="Helical" evidence="10">
    <location>
        <begin position="679"/>
        <end position="703"/>
    </location>
</feature>
<feature type="transmembrane region" description="Helical" evidence="10">
    <location>
        <begin position="1426"/>
        <end position="1446"/>
    </location>
</feature>
<dbReference type="PANTHER" id="PTHR42861">
    <property type="entry name" value="CALCIUM-TRANSPORTING ATPASE"/>
    <property type="match status" value="1"/>
</dbReference>
<keyword evidence="3" id="KW-0547">Nucleotide-binding</keyword>
<evidence type="ECO:0000259" key="11">
    <source>
        <dbReference type="SMART" id="SM00831"/>
    </source>
</evidence>
<protein>
    <recommendedName>
        <fullName evidence="11">Cation-transporting P-type ATPase N-terminal domain-containing protein</fullName>
    </recommendedName>
</protein>
<dbReference type="SFLD" id="SFLDS00003">
    <property type="entry name" value="Haloacid_Dehalogenase"/>
    <property type="match status" value="1"/>
</dbReference>
<dbReference type="InterPro" id="IPR001757">
    <property type="entry name" value="P_typ_ATPase"/>
</dbReference>
<keyword evidence="2 10" id="KW-0812">Transmembrane</keyword>
<dbReference type="InterPro" id="IPR008250">
    <property type="entry name" value="ATPase_P-typ_transduc_dom_A_sf"/>
</dbReference>
<dbReference type="InterPro" id="IPR004014">
    <property type="entry name" value="ATPase_P-typ_cation-transptr_N"/>
</dbReference>
<dbReference type="InterPro" id="IPR006068">
    <property type="entry name" value="ATPase_P-typ_cation-transptr_C"/>
</dbReference>
<dbReference type="NCBIfam" id="TIGR01494">
    <property type="entry name" value="ATPase_P-type"/>
    <property type="match status" value="2"/>
</dbReference>
<feature type="transmembrane region" description="Helical" evidence="10">
    <location>
        <begin position="1392"/>
        <end position="1414"/>
    </location>
</feature>
<dbReference type="GO" id="GO:0005886">
    <property type="term" value="C:plasma membrane"/>
    <property type="evidence" value="ECO:0007669"/>
    <property type="project" value="UniProtKB-SubCell"/>
</dbReference>
<feature type="domain" description="Cation-transporting P-type ATPase N-terminal" evidence="11">
    <location>
        <begin position="617"/>
        <end position="686"/>
    </location>
</feature>
<evidence type="ECO:0000256" key="6">
    <source>
        <dbReference type="ARBA" id="ARBA00022989"/>
    </source>
</evidence>
<organism evidence="12 13">
    <name type="scientific">Streptomyces sulfonofaciens</name>
    <dbReference type="NCBI Taxonomy" id="68272"/>
    <lineage>
        <taxon>Bacteria</taxon>
        <taxon>Bacillati</taxon>
        <taxon>Actinomycetota</taxon>
        <taxon>Actinomycetes</taxon>
        <taxon>Kitasatosporales</taxon>
        <taxon>Streptomycetaceae</taxon>
        <taxon>Streptomyces</taxon>
    </lineage>
</organism>
<dbReference type="EMBL" id="BNCD01000012">
    <property type="protein sequence ID" value="GHH82185.1"/>
    <property type="molecule type" value="Genomic_DNA"/>
</dbReference>
<dbReference type="Pfam" id="PF00689">
    <property type="entry name" value="Cation_ATPase_C"/>
    <property type="match status" value="1"/>
</dbReference>
<evidence type="ECO:0000256" key="9">
    <source>
        <dbReference type="SAM" id="MobiDB-lite"/>
    </source>
</evidence>
<dbReference type="SFLD" id="SFLDG00002">
    <property type="entry name" value="C1.7:_P-type_atpase_like"/>
    <property type="match status" value="1"/>
</dbReference>
<dbReference type="SUPFAM" id="SSF81665">
    <property type="entry name" value="Calcium ATPase, transmembrane domain M"/>
    <property type="match status" value="1"/>
</dbReference>
<sequence>MKAPAIGLLSGFATACARITGRSAADTAAGSRVVHFGDGRRHILVRGLRGPRAERIVEELERRLAAHPAVRWAAVNTPLQAVVVAVAGAGGGTEGDVALLDELLGVVEEVERAHGADGESLPASHPAAPRPTGRAVWSLALQAAALPFAAVSRVVRFSPLPPEVAAVISEIDYEPRLRRLADAALGHENVGVVLAALSAVLQAGAGGVLGLTVDVVRHGLWVAELNGARTAWRKAEAGLTGASERAAAGSPPKVPARGAPLRDGPVERYAARSGYVAGTGFAGVLAIGRRPRAAVAAALAAIPKAPVLAREGFAGILGGALSARGTPVHTPQALRLLDRIGALVLDTGALADGAYRLADLVPLDDGAPVGQLAATGHRLFDPGAPGRLAEADGWRLGPLGELPVRGRTGRSEAAALAEDDARLLALAEGDRLVAVVKAVPEVPDAARLLVAAAHRSRLRVVACGPRARAVVPGADEIAPDGETPAATVRRLQSGGRGVLLVSSDRAALTCADLGVGVAGADGLPAWGAHVHVSSAREGLLLAEACGPARTVSRRAVRLAQAAAGIGAVTALAGPEYRPAARSMAAVNGAAALGMAYGVWTGVQVLRRPPDPLPAREPWHAMPVETVLARTGSRPHGLTDAEAARRAAPGQDGPRQPSLVRSVAAELANPLTPVLLGGGALSAAVGGLVDAAIVIGVTLLSGVIGGTQRHFTEREVRRLHKQSQTTALVVRDGQERTVPAGELVVGDVIRLGGGDLVPADCRLADGRGMEVDESALTGESMPVTKSPEPVLAADVAERASMVYEGTTVATGHGTAVVIATGADTEAGRSARTARGAAPAVGVERRLARITRTVLPVALGSAGAVMAAGFLHGRAVRQSIGAGVALAVASVPEGLPFLVSAAQLAASRRLAAQGVLVRDPRTIEAAGRTDVLCFDKTGTLTQGRIELTGVDAGADSRPLTHLRSAQRAVLAAALRATPRARGGRPQEHFTDRAVTEGARRARVHACGGAPHWHAESHLPFEPSRGFHAALGRAGRTRLLSVKGAPEEVARRCATDGGRPIDTAALLARAEDLALAGNRVLAVAERREAAPGELDDEAVTGLDFLGFLLLSEEVRSGAADSVRALADAGVQIVMITGDHPQTAEAIARELKVLDGRRVVTGAELDALDDDALDALLPAVGVVARGTPAHKVRVVQGFQRLGRTVAMTGDGSNDAPAIRLADVGIALGRRGTPAARAAADLVVTDDRLETILAALVEGRAMWASVRRALAILVGGNLGEIAFTLAGSAVSGSSPLTARQLLLVNLFTDLAPAIAVALRSPEAGTAQRLLQEGPEASLGTVLTREITVRATATAAGAGAAWLAGRATGRPARARSIALAALVGTQLAQTLLVGGRSLAVVGSVAVSALALVAVIQTPGVSHFFGCVPLGPLAWSTALVCSAAATAGSLLFAPVAPGHRPAPTTATP</sequence>
<dbReference type="InterPro" id="IPR044492">
    <property type="entry name" value="P_typ_ATPase_HD_dom"/>
</dbReference>
<evidence type="ECO:0000313" key="12">
    <source>
        <dbReference type="EMBL" id="GHH82185.1"/>
    </source>
</evidence>
<feature type="transmembrane region" description="Helical" evidence="10">
    <location>
        <begin position="852"/>
        <end position="871"/>
    </location>
</feature>
<dbReference type="SMART" id="SM00831">
    <property type="entry name" value="Cation_ATPase_N"/>
    <property type="match status" value="1"/>
</dbReference>
<gene>
    <name evidence="12" type="ORF">GCM10018793_41400</name>
</gene>
<dbReference type="InterPro" id="IPR023214">
    <property type="entry name" value="HAD_sf"/>
</dbReference>
<dbReference type="SUPFAM" id="SSF81653">
    <property type="entry name" value="Calcium ATPase, transduction domain A"/>
    <property type="match status" value="1"/>
</dbReference>
<evidence type="ECO:0000256" key="4">
    <source>
        <dbReference type="ARBA" id="ARBA00022840"/>
    </source>
</evidence>
<dbReference type="InterPro" id="IPR059000">
    <property type="entry name" value="ATPase_P-type_domA"/>
</dbReference>
<keyword evidence="6 10" id="KW-1133">Transmembrane helix</keyword>
<dbReference type="SUPFAM" id="SSF56784">
    <property type="entry name" value="HAD-like"/>
    <property type="match status" value="1"/>
</dbReference>
<keyword evidence="7 10" id="KW-0472">Membrane</keyword>
<comment type="subcellular location">
    <subcellularLocation>
        <location evidence="1">Cell membrane</location>
        <topology evidence="1">Multi-pass membrane protein</topology>
    </subcellularLocation>
</comment>
<feature type="transmembrane region" description="Helical" evidence="10">
    <location>
        <begin position="1264"/>
        <end position="1284"/>
    </location>
</feature>
<dbReference type="Gene3D" id="3.40.50.1000">
    <property type="entry name" value="HAD superfamily/HAD-like"/>
    <property type="match status" value="1"/>
</dbReference>
<evidence type="ECO:0000256" key="2">
    <source>
        <dbReference type="ARBA" id="ARBA00022692"/>
    </source>
</evidence>
<evidence type="ECO:0000256" key="8">
    <source>
        <dbReference type="ARBA" id="ARBA00049360"/>
    </source>
</evidence>
<dbReference type="InterPro" id="IPR018303">
    <property type="entry name" value="ATPase_P-typ_P_site"/>
</dbReference>
<feature type="region of interest" description="Disordered" evidence="9">
    <location>
        <begin position="631"/>
        <end position="656"/>
    </location>
</feature>
<evidence type="ECO:0000256" key="7">
    <source>
        <dbReference type="ARBA" id="ARBA00023136"/>
    </source>
</evidence>
<dbReference type="Gene3D" id="2.70.150.10">
    <property type="entry name" value="Calcium-transporting ATPase, cytoplasmic transduction domain A"/>
    <property type="match status" value="1"/>
</dbReference>
<reference evidence="12" key="2">
    <citation type="submission" date="2020-09" db="EMBL/GenBank/DDBJ databases">
        <authorList>
            <person name="Sun Q."/>
            <person name="Ohkuma M."/>
        </authorList>
    </citation>
    <scope>NUCLEOTIDE SEQUENCE</scope>
    <source>
        <strain evidence="12">JCM 5069</strain>
    </source>
</reference>
<dbReference type="InterPro" id="IPR036412">
    <property type="entry name" value="HAD-like_sf"/>
</dbReference>
<evidence type="ECO:0000256" key="10">
    <source>
        <dbReference type="SAM" id="Phobius"/>
    </source>
</evidence>
<dbReference type="Pfam" id="PF00702">
    <property type="entry name" value="Hydrolase"/>
    <property type="match status" value="1"/>
</dbReference>
<reference evidence="12" key="1">
    <citation type="journal article" date="2014" name="Int. J. Syst. Evol. Microbiol.">
        <title>Complete genome sequence of Corynebacterium casei LMG S-19264T (=DSM 44701T), isolated from a smear-ripened cheese.</title>
        <authorList>
            <consortium name="US DOE Joint Genome Institute (JGI-PGF)"/>
            <person name="Walter F."/>
            <person name="Albersmeier A."/>
            <person name="Kalinowski J."/>
            <person name="Ruckert C."/>
        </authorList>
    </citation>
    <scope>NUCLEOTIDE SEQUENCE</scope>
    <source>
        <strain evidence="12">JCM 5069</strain>
    </source>
</reference>
<keyword evidence="5" id="KW-1278">Translocase</keyword>
<dbReference type="SFLD" id="SFLDF00027">
    <property type="entry name" value="p-type_atpase"/>
    <property type="match status" value="1"/>
</dbReference>
<dbReference type="PRINTS" id="PR00120">
    <property type="entry name" value="HATPASE"/>
</dbReference>
<keyword evidence="13" id="KW-1185">Reference proteome</keyword>
<dbReference type="GO" id="GO:0005524">
    <property type="term" value="F:ATP binding"/>
    <property type="evidence" value="ECO:0007669"/>
    <property type="project" value="UniProtKB-KW"/>
</dbReference>
<dbReference type="PRINTS" id="PR00119">
    <property type="entry name" value="CATATPASE"/>
</dbReference>
<evidence type="ECO:0000313" key="13">
    <source>
        <dbReference type="Proteomes" id="UP000603708"/>
    </source>
</evidence>